<dbReference type="Proteomes" id="UP001148662">
    <property type="component" value="Unassembled WGS sequence"/>
</dbReference>
<comment type="caution">
    <text evidence="1">The sequence shown here is derived from an EMBL/GenBank/DDBJ whole genome shotgun (WGS) entry which is preliminary data.</text>
</comment>
<accession>A0ACC1T301</accession>
<evidence type="ECO:0000313" key="1">
    <source>
        <dbReference type="EMBL" id="KAJ3551845.1"/>
    </source>
</evidence>
<keyword evidence="2" id="KW-1185">Reference proteome</keyword>
<sequence length="444" mass="49124">MRIESDGSSAHRSFFPASSPRAASKPLKSSISVICGRKQSQAQGPDQSTFIPPAHCRACILQQGENVESVSERRVGLLQGSLSPHQLRPNAWRQFELDGLRPASLLEASQLPASGNGLWWIDILWPTARYTGSPNSFRRDTRLGSVFIESCSRDHRERMRESEQLVRAEVAGQHAYSVYDECGEAVRSTIYLFPLFLLTGTALHRELSTDDLKLRLSPGKRKLCAPSSADPRHILVVFVKGLVCMFAMRKVEWKAHRQSWTPQNQEPYIELEMTAARPDVVSVEQGQASVEHDMAAMEQKALSAELNAAPVEPQLGLSERESAAAEAEPDMGAVEVEAESASVEIESPSIDVDSDAGIGYPRPTSGVLGPAVFELEIPREWRFSRISYPGRGPVWWDDDDEPWEDEYEDPIDEDGFDEATAFPLRKPNIEIFANVLAAAGRAGP</sequence>
<protein>
    <submittedName>
        <fullName evidence="1">Uncharacterized protein</fullName>
    </submittedName>
</protein>
<gene>
    <name evidence="1" type="ORF">NM688_g4474</name>
</gene>
<name>A0ACC1T301_9APHY</name>
<dbReference type="EMBL" id="JANHOG010000743">
    <property type="protein sequence ID" value="KAJ3551845.1"/>
    <property type="molecule type" value="Genomic_DNA"/>
</dbReference>
<reference evidence="1" key="1">
    <citation type="submission" date="2022-07" db="EMBL/GenBank/DDBJ databases">
        <title>Genome Sequence of Phlebia brevispora.</title>
        <authorList>
            <person name="Buettner E."/>
        </authorList>
    </citation>
    <scope>NUCLEOTIDE SEQUENCE</scope>
    <source>
        <strain evidence="1">MPL23</strain>
    </source>
</reference>
<proteinExistence type="predicted"/>
<evidence type="ECO:0000313" key="2">
    <source>
        <dbReference type="Proteomes" id="UP001148662"/>
    </source>
</evidence>
<organism evidence="1 2">
    <name type="scientific">Phlebia brevispora</name>
    <dbReference type="NCBI Taxonomy" id="194682"/>
    <lineage>
        <taxon>Eukaryota</taxon>
        <taxon>Fungi</taxon>
        <taxon>Dikarya</taxon>
        <taxon>Basidiomycota</taxon>
        <taxon>Agaricomycotina</taxon>
        <taxon>Agaricomycetes</taxon>
        <taxon>Polyporales</taxon>
        <taxon>Meruliaceae</taxon>
        <taxon>Phlebia</taxon>
    </lineage>
</organism>